<feature type="region of interest" description="Disordered" evidence="1">
    <location>
        <begin position="1"/>
        <end position="44"/>
    </location>
</feature>
<evidence type="ECO:0000256" key="1">
    <source>
        <dbReference type="SAM" id="MobiDB-lite"/>
    </source>
</evidence>
<reference evidence="2" key="1">
    <citation type="journal article" date="2020" name="Stud. Mycol.">
        <title>101 Dothideomycetes genomes: a test case for predicting lifestyles and emergence of pathogens.</title>
        <authorList>
            <person name="Haridas S."/>
            <person name="Albert R."/>
            <person name="Binder M."/>
            <person name="Bloem J."/>
            <person name="Labutti K."/>
            <person name="Salamov A."/>
            <person name="Andreopoulos B."/>
            <person name="Baker S."/>
            <person name="Barry K."/>
            <person name="Bills G."/>
            <person name="Bluhm B."/>
            <person name="Cannon C."/>
            <person name="Castanera R."/>
            <person name="Culley D."/>
            <person name="Daum C."/>
            <person name="Ezra D."/>
            <person name="Gonzalez J."/>
            <person name="Henrissat B."/>
            <person name="Kuo A."/>
            <person name="Liang C."/>
            <person name="Lipzen A."/>
            <person name="Lutzoni F."/>
            <person name="Magnuson J."/>
            <person name="Mondo S."/>
            <person name="Nolan M."/>
            <person name="Ohm R."/>
            <person name="Pangilinan J."/>
            <person name="Park H.-J."/>
            <person name="Ramirez L."/>
            <person name="Alfaro M."/>
            <person name="Sun H."/>
            <person name="Tritt A."/>
            <person name="Yoshinaga Y."/>
            <person name="Zwiers L.-H."/>
            <person name="Turgeon B."/>
            <person name="Goodwin S."/>
            <person name="Spatafora J."/>
            <person name="Crous P."/>
            <person name="Grigoriev I."/>
        </authorList>
    </citation>
    <scope>NUCLEOTIDE SEQUENCE</scope>
    <source>
        <strain evidence="2">CBS 113979</strain>
    </source>
</reference>
<proteinExistence type="predicted"/>
<sequence length="218" mass="24556">MDPQGQIDRRSKRLADQRRSERPESAQGNSNHHPRAARDPQIYRPWNCSVQPGLSRFDIPREARVGNRTTLGRCSHTSTDWIVSPAKSLKKVLPILYRTDVGRRDPLVGDPGASGGHEELDERCQDCHRRDSSTWRTDEHGEALPYGSRWFRHAGLCVFQSDEASTQQQPYRPTPGLPRLRRHETYMASLGATRQKATAISPPGTSGHEEQNISTVVS</sequence>
<dbReference type="EMBL" id="ML977172">
    <property type="protein sequence ID" value="KAF1983772.1"/>
    <property type="molecule type" value="Genomic_DNA"/>
</dbReference>
<dbReference type="Proteomes" id="UP000800041">
    <property type="component" value="Unassembled WGS sequence"/>
</dbReference>
<feature type="compositionally biased region" description="Basic and acidic residues" evidence="1">
    <location>
        <begin position="7"/>
        <end position="24"/>
    </location>
</feature>
<accession>A0A6G1GSI6</accession>
<evidence type="ECO:0000313" key="2">
    <source>
        <dbReference type="EMBL" id="KAF1983772.1"/>
    </source>
</evidence>
<dbReference type="AlphaFoldDB" id="A0A6G1GSI6"/>
<keyword evidence="3" id="KW-1185">Reference proteome</keyword>
<protein>
    <submittedName>
        <fullName evidence="2">Uncharacterized protein</fullName>
    </submittedName>
</protein>
<feature type="region of interest" description="Disordered" evidence="1">
    <location>
        <begin position="193"/>
        <end position="218"/>
    </location>
</feature>
<evidence type="ECO:0000313" key="3">
    <source>
        <dbReference type="Proteomes" id="UP000800041"/>
    </source>
</evidence>
<gene>
    <name evidence="2" type="ORF">K402DRAFT_406506</name>
</gene>
<name>A0A6G1GSI6_9PEZI</name>
<organism evidence="2 3">
    <name type="scientific">Aulographum hederae CBS 113979</name>
    <dbReference type="NCBI Taxonomy" id="1176131"/>
    <lineage>
        <taxon>Eukaryota</taxon>
        <taxon>Fungi</taxon>
        <taxon>Dikarya</taxon>
        <taxon>Ascomycota</taxon>
        <taxon>Pezizomycotina</taxon>
        <taxon>Dothideomycetes</taxon>
        <taxon>Pleosporomycetidae</taxon>
        <taxon>Aulographales</taxon>
        <taxon>Aulographaceae</taxon>
    </lineage>
</organism>